<dbReference type="Proteomes" id="UP000253034">
    <property type="component" value="Unassembled WGS sequence"/>
</dbReference>
<dbReference type="InterPro" id="IPR009081">
    <property type="entry name" value="PP-bd_ACP"/>
</dbReference>
<keyword evidence="7" id="KW-1185">Reference proteome</keyword>
<dbReference type="InterPro" id="IPR016039">
    <property type="entry name" value="Thiolase-like"/>
</dbReference>
<name>A0A369BE45_9FIRM</name>
<proteinExistence type="predicted"/>
<dbReference type="Gene3D" id="1.10.1240.100">
    <property type="match status" value="1"/>
</dbReference>
<organism evidence="6 7">
    <name type="scientific">Anaerobacterium chartisolvens</name>
    <dbReference type="NCBI Taxonomy" id="1297424"/>
    <lineage>
        <taxon>Bacteria</taxon>
        <taxon>Bacillati</taxon>
        <taxon>Bacillota</taxon>
        <taxon>Clostridia</taxon>
        <taxon>Eubacteriales</taxon>
        <taxon>Oscillospiraceae</taxon>
        <taxon>Anaerobacterium</taxon>
    </lineage>
</organism>
<dbReference type="RefSeq" id="WP_114296603.1">
    <property type="nucleotide sequence ID" value="NZ_QPJT01000004.1"/>
</dbReference>
<dbReference type="InterPro" id="IPR036736">
    <property type="entry name" value="ACP-like_sf"/>
</dbReference>
<dbReference type="GO" id="GO:0004312">
    <property type="term" value="F:fatty acid synthase activity"/>
    <property type="evidence" value="ECO:0007669"/>
    <property type="project" value="TreeGrafter"/>
</dbReference>
<dbReference type="InterPro" id="IPR050091">
    <property type="entry name" value="PKS_NRPS_Biosynth_Enz"/>
</dbReference>
<feature type="domain" description="Carrier" evidence="4">
    <location>
        <begin position="591"/>
        <end position="668"/>
    </location>
</feature>
<accession>A0A369BE45</accession>
<evidence type="ECO:0000256" key="3">
    <source>
        <dbReference type="ARBA" id="ARBA00022679"/>
    </source>
</evidence>
<dbReference type="InterPro" id="IPR020841">
    <property type="entry name" value="PKS_Beta-ketoAc_synthase_dom"/>
</dbReference>
<dbReference type="InterPro" id="IPR032821">
    <property type="entry name" value="PKS_assoc"/>
</dbReference>
<evidence type="ECO:0000313" key="7">
    <source>
        <dbReference type="Proteomes" id="UP000253034"/>
    </source>
</evidence>
<evidence type="ECO:0000256" key="1">
    <source>
        <dbReference type="ARBA" id="ARBA00022450"/>
    </source>
</evidence>
<dbReference type="SUPFAM" id="SSF47336">
    <property type="entry name" value="ACP-like"/>
    <property type="match status" value="1"/>
</dbReference>
<feature type="domain" description="Ketosynthase family 3 (KS3)" evidence="5">
    <location>
        <begin position="687"/>
        <end position="1109"/>
    </location>
</feature>
<dbReference type="InterPro" id="IPR014030">
    <property type="entry name" value="Ketoacyl_synth_N"/>
</dbReference>
<dbReference type="InterPro" id="IPR000873">
    <property type="entry name" value="AMP-dep_synth/lig_dom"/>
</dbReference>
<dbReference type="Pfam" id="PF02801">
    <property type="entry name" value="Ketoacyl-synt_C"/>
    <property type="match status" value="1"/>
</dbReference>
<sequence>MARKAVLNGKSLIYPKEYNTLAEMIVYIAQKYPHKGIRYIDAAGREELVCYQELVDNARKCLKRLYENGIRPGDKLILEIDNSKEFYNVFWACILGGIIAAPVTQPASWEPGSTGLLKLTRVWEILDRPVIIIEKQNHKHYKLLQGCEEYGELKVISTDELVCGDMEEIFPTKPEDLVFLQFSSGSTGIPKGVKLTNRNILTNIIALSNRFEATENDIAFTWLPHTHDMGLFAQHMTPIVNGCNIMKFSPFTFVRSPYMFLKKLTEHKGTWFASPNFGYAWMTEKIPDEKLSSLDLSSLRFVLNGAEPISTAVNNTFAEKFSKCGFRKNMMLPGYGMAEATVAVCISIVGELPKVHSISRTKMINENIAVPVEDDNDADKIEFVQEGGPIQNINVRIADDSGRTLDEGMIGEIQIKGESVTEGYYNCDDITSRMYVDGWLRTGDLGFIADNSLVVSGRIKDIIFIRGQNYFAHDLEEIIYELGTIPRGNIAVAGLFSGKTRQEELLVFIKYKLDIEKFLPLRQSIVDKLNETLGVQVTHVIPIKLIPKTTSGKVQRFQLCNYYESGVYDTLLNEIQAGIDKCGEGERIVSLPQNELEIFLHKSWSELLNIPPQRISIDDSFSKLGGNSVKAYQLLDAIEKHLKREIGPEVLVLCKTIREISEYLQSRADCGGKKTSDLRPENSSEDNRAIAVTGIAVRLPGAKNHRIFWDNLYNGRDSIAKVSARRKQLCGGTQWDEWMGELEDIDMFDNDFFEMSPEEAMVTDPQQRLALEASYEALEDAGAVPGMEEERNVGVYAGISSNTYLNLLIKHIEKNGIDKVHHNAMVGNMPNIIAAAISHKYNFTGPAMAIDTACSSFSAAVCHAASALTNNSISGAVVAGANILADPSIHVLARNAGIISSTKYSKVFDKDADGSVLGEGVVVVYLEPLDTAVRDSKNIYGVIRGAAVNNDGYSLGIMAPNPQGQFKVIEDAYMNAGVSPDEIGYIEVHGTGTAIGDPIEINALSKLFSKHGKDTPRHIGIGSVKTNIGHLLPAAGGAGLVKVLLCLKNKKLVPTLHTENVNSALQLEKTPLYIVKEAGDWPARESGTRKAGISSFGLGGTNTHIVLEEWREEPAAASGSKLQILTMSAKSEGALESIISQTEDMLKNTPDMDINNLCFTRNRYRRHYGYRAACIVSSGGSTGSLSAVSKGSFLKNRPARVCIIIGDIKECITKNVAAYGGEQGRVPEQNLPELYDSVNRHNIMALEGYDGKELSFFAYWYWLAREIKHAGADILNISGMGSGQIAADVLNNEIDWAAALEEYFAGGNTGKKESRGDNENQALGQSLKKADIVLGLCIAEDDCTKMLPEGLGDKLKILVAQPAEGGCFDSGLLSVIRDLYAAGADFDWKSIHPDGSGRVVSLPPYPFEKKSFWIDQLRGE</sequence>
<comment type="caution">
    <text evidence="6">The sequence shown here is derived from an EMBL/GenBank/DDBJ whole genome shotgun (WGS) entry which is preliminary data.</text>
</comment>
<dbReference type="Gene3D" id="3.40.50.12780">
    <property type="entry name" value="N-terminal domain of ligase-like"/>
    <property type="match status" value="1"/>
</dbReference>
<dbReference type="GO" id="GO:0005886">
    <property type="term" value="C:plasma membrane"/>
    <property type="evidence" value="ECO:0007669"/>
    <property type="project" value="TreeGrafter"/>
</dbReference>
<dbReference type="Pfam" id="PF16197">
    <property type="entry name" value="KAsynt_C_assoc"/>
    <property type="match status" value="1"/>
</dbReference>
<keyword evidence="1" id="KW-0596">Phosphopantetheine</keyword>
<dbReference type="SMART" id="SM00825">
    <property type="entry name" value="PKS_KS"/>
    <property type="match status" value="1"/>
</dbReference>
<dbReference type="PROSITE" id="PS00455">
    <property type="entry name" value="AMP_BINDING"/>
    <property type="match status" value="1"/>
</dbReference>
<dbReference type="InterPro" id="IPR020845">
    <property type="entry name" value="AMP-binding_CS"/>
</dbReference>
<keyword evidence="2" id="KW-0597">Phosphoprotein</keyword>
<dbReference type="SUPFAM" id="SSF53901">
    <property type="entry name" value="Thiolase-like"/>
    <property type="match status" value="1"/>
</dbReference>
<dbReference type="InterPro" id="IPR045851">
    <property type="entry name" value="AMP-bd_C_sf"/>
</dbReference>
<dbReference type="OrthoDB" id="9778383at2"/>
<dbReference type="GO" id="GO:0071770">
    <property type="term" value="P:DIM/DIP cell wall layer assembly"/>
    <property type="evidence" value="ECO:0007669"/>
    <property type="project" value="TreeGrafter"/>
</dbReference>
<dbReference type="Gene3D" id="3.40.47.10">
    <property type="match status" value="1"/>
</dbReference>
<dbReference type="GO" id="GO:0005737">
    <property type="term" value="C:cytoplasm"/>
    <property type="evidence" value="ECO:0007669"/>
    <property type="project" value="TreeGrafter"/>
</dbReference>
<dbReference type="PROSITE" id="PS52004">
    <property type="entry name" value="KS3_2"/>
    <property type="match status" value="1"/>
</dbReference>
<dbReference type="PANTHER" id="PTHR43775:SF37">
    <property type="entry name" value="SI:DKEY-61P9.11"/>
    <property type="match status" value="1"/>
</dbReference>
<dbReference type="InterPro" id="IPR042099">
    <property type="entry name" value="ANL_N_sf"/>
</dbReference>
<dbReference type="PROSITE" id="PS50075">
    <property type="entry name" value="CARRIER"/>
    <property type="match status" value="1"/>
</dbReference>
<evidence type="ECO:0000313" key="6">
    <source>
        <dbReference type="EMBL" id="RCX18747.1"/>
    </source>
</evidence>
<evidence type="ECO:0000256" key="2">
    <source>
        <dbReference type="ARBA" id="ARBA00022553"/>
    </source>
</evidence>
<evidence type="ECO:0000259" key="5">
    <source>
        <dbReference type="PROSITE" id="PS52004"/>
    </source>
</evidence>
<reference evidence="6 7" key="1">
    <citation type="submission" date="2018-07" db="EMBL/GenBank/DDBJ databases">
        <title>Genomic Encyclopedia of Type Strains, Phase IV (KMG-IV): sequencing the most valuable type-strain genomes for metagenomic binning, comparative biology and taxonomic classification.</title>
        <authorList>
            <person name="Goeker M."/>
        </authorList>
    </citation>
    <scope>NUCLEOTIDE SEQUENCE [LARGE SCALE GENOMIC DNA]</scope>
    <source>
        <strain evidence="6 7">DSM 27016</strain>
    </source>
</reference>
<dbReference type="Gene3D" id="1.10.1200.10">
    <property type="entry name" value="ACP-like"/>
    <property type="match status" value="1"/>
</dbReference>
<dbReference type="Pfam" id="PF00501">
    <property type="entry name" value="AMP-binding"/>
    <property type="match status" value="1"/>
</dbReference>
<dbReference type="PANTHER" id="PTHR43775">
    <property type="entry name" value="FATTY ACID SYNTHASE"/>
    <property type="match status" value="1"/>
</dbReference>
<dbReference type="Pfam" id="PF00550">
    <property type="entry name" value="PP-binding"/>
    <property type="match status" value="1"/>
</dbReference>
<dbReference type="SUPFAM" id="SSF56801">
    <property type="entry name" value="Acetyl-CoA synthetase-like"/>
    <property type="match status" value="1"/>
</dbReference>
<dbReference type="CDD" id="cd00833">
    <property type="entry name" value="PKS"/>
    <property type="match status" value="1"/>
</dbReference>
<gene>
    <name evidence="6" type="ORF">DFR58_10416</name>
</gene>
<protein>
    <submittedName>
        <fullName evidence="6">Phosphopantetheine binding protein</fullName>
    </submittedName>
</protein>
<dbReference type="InterPro" id="IPR014031">
    <property type="entry name" value="Ketoacyl_synth_C"/>
</dbReference>
<keyword evidence="3" id="KW-0808">Transferase</keyword>
<dbReference type="Gene3D" id="3.30.70.3290">
    <property type="match status" value="1"/>
</dbReference>
<dbReference type="GO" id="GO:0006633">
    <property type="term" value="P:fatty acid biosynthetic process"/>
    <property type="evidence" value="ECO:0007669"/>
    <property type="project" value="TreeGrafter"/>
</dbReference>
<dbReference type="Gene3D" id="3.30.300.30">
    <property type="match status" value="1"/>
</dbReference>
<dbReference type="Pfam" id="PF00109">
    <property type="entry name" value="ketoacyl-synt"/>
    <property type="match status" value="1"/>
</dbReference>
<evidence type="ECO:0000259" key="4">
    <source>
        <dbReference type="PROSITE" id="PS50075"/>
    </source>
</evidence>
<dbReference type="EMBL" id="QPJT01000004">
    <property type="protein sequence ID" value="RCX18747.1"/>
    <property type="molecule type" value="Genomic_DNA"/>
</dbReference>